<dbReference type="Proteomes" id="UP001620626">
    <property type="component" value="Unassembled WGS sequence"/>
</dbReference>
<proteinExistence type="predicted"/>
<dbReference type="InterPro" id="IPR013320">
    <property type="entry name" value="ConA-like_dom_sf"/>
</dbReference>
<dbReference type="CDD" id="cd12885">
    <property type="entry name" value="SPRY_RanBP_like"/>
    <property type="match status" value="1"/>
</dbReference>
<dbReference type="EMBL" id="JBICBT010000133">
    <property type="protein sequence ID" value="KAL3122480.1"/>
    <property type="molecule type" value="Genomic_DNA"/>
</dbReference>
<evidence type="ECO:0000259" key="2">
    <source>
        <dbReference type="PROSITE" id="PS50188"/>
    </source>
</evidence>
<dbReference type="InterPro" id="IPR001870">
    <property type="entry name" value="B30.2/SPRY"/>
</dbReference>
<gene>
    <name evidence="3" type="ORF">niasHT_003016</name>
</gene>
<comment type="caution">
    <text evidence="3">The sequence shown here is derived from an EMBL/GenBank/DDBJ whole genome shotgun (WGS) entry which is preliminary data.</text>
</comment>
<keyword evidence="4" id="KW-1185">Reference proteome</keyword>
<dbReference type="InterPro" id="IPR043136">
    <property type="entry name" value="B30.2/SPRY_sf"/>
</dbReference>
<dbReference type="InterPro" id="IPR003877">
    <property type="entry name" value="SPRY_dom"/>
</dbReference>
<dbReference type="SUPFAM" id="SSF49899">
    <property type="entry name" value="Concanavalin A-like lectins/glucanases"/>
    <property type="match status" value="1"/>
</dbReference>
<accession>A0ABD2M4N0</accession>
<name>A0ABD2M4N0_9BILA</name>
<evidence type="ECO:0000313" key="3">
    <source>
        <dbReference type="EMBL" id="KAL3122480.1"/>
    </source>
</evidence>
<feature type="region of interest" description="Disordered" evidence="1">
    <location>
        <begin position="73"/>
        <end position="92"/>
    </location>
</feature>
<dbReference type="SMART" id="SM00449">
    <property type="entry name" value="SPRY"/>
    <property type="match status" value="1"/>
</dbReference>
<reference evidence="3 4" key="1">
    <citation type="submission" date="2024-10" db="EMBL/GenBank/DDBJ databases">
        <authorList>
            <person name="Kim D."/>
        </authorList>
    </citation>
    <scope>NUCLEOTIDE SEQUENCE [LARGE SCALE GENOMIC DNA]</scope>
    <source>
        <strain evidence="3">BH-2024</strain>
    </source>
</reference>
<dbReference type="PROSITE" id="PS50188">
    <property type="entry name" value="B302_SPRY"/>
    <property type="match status" value="1"/>
</dbReference>
<evidence type="ECO:0000256" key="1">
    <source>
        <dbReference type="SAM" id="MobiDB-lite"/>
    </source>
</evidence>
<feature type="compositionally biased region" description="Polar residues" evidence="1">
    <location>
        <begin position="73"/>
        <end position="86"/>
    </location>
</feature>
<sequence>MQRRINGECQQIRKKKVTFRETVEEINGTTTEIVHMEMSSHGDRRQSFDISTGIRELQQLHEMALSIQNLAAPNSRQQRHYSSANSEHGEASVAIHQLQQATQQLQQKMRESDAKFEYLCREIKRKVENLQLLHTGTTLQIKHILRRIAELERMQALVSSRSSFEFIRNANYASTTPFTDMRKNGIDQNVCRNRNAFHFTPSPITFDQRVQRKDGSFANLKNCWDKYACHIGFQILGTECLTIRKTDQNVDWSYVFATCPVPIGNAGIFYFEVHIFHVISCFTIGLATKQMPLAELAVPAHNSFSAASEGTDHFLLMISISSNIKPRQQGSTTTKSTTTTKIFCGDIVGFGIELANGRIVVTKNGRRLDIADLYFSAAQPLFPFVSLRDFGATIEANFGPNFKFNP</sequence>
<protein>
    <recommendedName>
        <fullName evidence="2">B30.2/SPRY domain-containing protein</fullName>
    </recommendedName>
</protein>
<dbReference type="InterPro" id="IPR044736">
    <property type="entry name" value="Gid1/RanBPM/SPLA_SPRY"/>
</dbReference>
<dbReference type="Pfam" id="PF00622">
    <property type="entry name" value="SPRY"/>
    <property type="match status" value="1"/>
</dbReference>
<feature type="domain" description="B30.2/SPRY" evidence="2">
    <location>
        <begin position="202"/>
        <end position="403"/>
    </location>
</feature>
<dbReference type="AlphaFoldDB" id="A0ABD2M4N0"/>
<evidence type="ECO:0000313" key="4">
    <source>
        <dbReference type="Proteomes" id="UP001620626"/>
    </source>
</evidence>
<dbReference type="Gene3D" id="2.60.120.920">
    <property type="match status" value="1"/>
</dbReference>
<organism evidence="3 4">
    <name type="scientific">Heterodera trifolii</name>
    <dbReference type="NCBI Taxonomy" id="157864"/>
    <lineage>
        <taxon>Eukaryota</taxon>
        <taxon>Metazoa</taxon>
        <taxon>Ecdysozoa</taxon>
        <taxon>Nematoda</taxon>
        <taxon>Chromadorea</taxon>
        <taxon>Rhabditida</taxon>
        <taxon>Tylenchina</taxon>
        <taxon>Tylenchomorpha</taxon>
        <taxon>Tylenchoidea</taxon>
        <taxon>Heteroderidae</taxon>
        <taxon>Heteroderinae</taxon>
        <taxon>Heterodera</taxon>
    </lineage>
</organism>